<reference evidence="1 2" key="1">
    <citation type="submission" date="2017-07" db="EMBL/GenBank/DDBJ databases">
        <title>Phylogenetic study on the rhizospheric bacterium Ochrobactrum sp. A44.</title>
        <authorList>
            <person name="Krzyzanowska D.M."/>
            <person name="Ossowicki A."/>
            <person name="Rajewska M."/>
            <person name="Maciag T."/>
            <person name="Kaczynski Z."/>
            <person name="Czerwicka M."/>
            <person name="Jafra S."/>
        </authorList>
    </citation>
    <scope>NUCLEOTIDE SEQUENCE [LARGE SCALE GENOMIC DNA]</scope>
    <source>
        <strain evidence="1 2">CCUG 30717</strain>
    </source>
</reference>
<dbReference type="Proteomes" id="UP000216188">
    <property type="component" value="Unassembled WGS sequence"/>
</dbReference>
<protein>
    <submittedName>
        <fullName evidence="1">Uncharacterized protein</fullName>
    </submittedName>
</protein>
<evidence type="ECO:0000313" key="1">
    <source>
        <dbReference type="EMBL" id="OYR27872.1"/>
    </source>
</evidence>
<comment type="caution">
    <text evidence="1">The sequence shown here is derived from an EMBL/GenBank/DDBJ whole genome shotgun (WGS) entry which is preliminary data.</text>
</comment>
<evidence type="ECO:0000313" key="2">
    <source>
        <dbReference type="Proteomes" id="UP000216188"/>
    </source>
</evidence>
<dbReference type="AlphaFoldDB" id="A0A256GL78"/>
<name>A0A256GL78_9HYPH</name>
<accession>A0A256GL78</accession>
<sequence>MRGVYKKGGFSLQVTSYVTQKDFFLTVVPVTQIRHSRSRRFYQHDI</sequence>
<gene>
    <name evidence="1" type="ORF">CEV34_1514</name>
</gene>
<organism evidence="1 2">
    <name type="scientific">Brucella pseudogrignonensis</name>
    <dbReference type="NCBI Taxonomy" id="419475"/>
    <lineage>
        <taxon>Bacteria</taxon>
        <taxon>Pseudomonadati</taxon>
        <taxon>Pseudomonadota</taxon>
        <taxon>Alphaproteobacteria</taxon>
        <taxon>Hyphomicrobiales</taxon>
        <taxon>Brucellaceae</taxon>
        <taxon>Brucella/Ochrobactrum group</taxon>
        <taxon>Brucella</taxon>
    </lineage>
</organism>
<proteinExistence type="predicted"/>
<dbReference type="EMBL" id="NNRM01000017">
    <property type="protein sequence ID" value="OYR27872.1"/>
    <property type="molecule type" value="Genomic_DNA"/>
</dbReference>
<keyword evidence="2" id="KW-1185">Reference proteome</keyword>